<dbReference type="InterPro" id="IPR051158">
    <property type="entry name" value="Metallophosphoesterase_sf"/>
</dbReference>
<organism evidence="3 4">
    <name type="scientific">Paenibacillus thermoaerophilus</name>
    <dbReference type="NCBI Taxonomy" id="1215385"/>
    <lineage>
        <taxon>Bacteria</taxon>
        <taxon>Bacillati</taxon>
        <taxon>Bacillota</taxon>
        <taxon>Bacilli</taxon>
        <taxon>Bacillales</taxon>
        <taxon>Paenibacillaceae</taxon>
        <taxon>Paenibacillus</taxon>
    </lineage>
</organism>
<dbReference type="Pfam" id="PF00149">
    <property type="entry name" value="Metallophos"/>
    <property type="match status" value="1"/>
</dbReference>
<gene>
    <name evidence="3" type="ORF">ACFQWB_03180</name>
</gene>
<dbReference type="PANTHER" id="PTHR31302:SF0">
    <property type="entry name" value="TRANSMEMBRANE PROTEIN WITH METALLOPHOSPHOESTERASE DOMAIN"/>
    <property type="match status" value="1"/>
</dbReference>
<keyword evidence="4" id="KW-1185">Reference proteome</keyword>
<dbReference type="EMBL" id="JBHTGQ010000006">
    <property type="protein sequence ID" value="MFC7748950.1"/>
    <property type="molecule type" value="Genomic_DNA"/>
</dbReference>
<keyword evidence="1" id="KW-0812">Transmembrane</keyword>
<name>A0ABW2V0C7_9BACL</name>
<keyword evidence="1" id="KW-1133">Transmembrane helix</keyword>
<feature type="transmembrane region" description="Helical" evidence="1">
    <location>
        <begin position="5"/>
        <end position="27"/>
    </location>
</feature>
<feature type="domain" description="Calcineurin-like phosphoesterase" evidence="2">
    <location>
        <begin position="155"/>
        <end position="324"/>
    </location>
</feature>
<reference evidence="4" key="1">
    <citation type="journal article" date="2019" name="Int. J. Syst. Evol. Microbiol.">
        <title>The Global Catalogue of Microorganisms (GCM) 10K type strain sequencing project: providing services to taxonomists for standard genome sequencing and annotation.</title>
        <authorList>
            <consortium name="The Broad Institute Genomics Platform"/>
            <consortium name="The Broad Institute Genome Sequencing Center for Infectious Disease"/>
            <person name="Wu L."/>
            <person name="Ma J."/>
        </authorList>
    </citation>
    <scope>NUCLEOTIDE SEQUENCE [LARGE SCALE GENOMIC DNA]</scope>
    <source>
        <strain evidence="4">JCM 18657</strain>
    </source>
</reference>
<evidence type="ECO:0000313" key="4">
    <source>
        <dbReference type="Proteomes" id="UP001596528"/>
    </source>
</evidence>
<dbReference type="CDD" id="cd07385">
    <property type="entry name" value="MPP_YkuE_C"/>
    <property type="match status" value="1"/>
</dbReference>
<dbReference type="Proteomes" id="UP001596528">
    <property type="component" value="Unassembled WGS sequence"/>
</dbReference>
<keyword evidence="1" id="KW-0472">Membrane</keyword>
<dbReference type="SUPFAM" id="SSF56300">
    <property type="entry name" value="Metallo-dependent phosphatases"/>
    <property type="match status" value="1"/>
</dbReference>
<dbReference type="InterPro" id="IPR004843">
    <property type="entry name" value="Calcineurin-like_PHP"/>
</dbReference>
<evidence type="ECO:0000313" key="3">
    <source>
        <dbReference type="EMBL" id="MFC7748950.1"/>
    </source>
</evidence>
<sequence length="382" mass="42141">MRRNIVWAVGILLAVLAVIHVYIGWNIVLFLEAWGADGFGWLAGTALAVLAVAYLLGRLGQAVMPGALTDAVKSIGSLWLAGIQYLLLLLPVADLVGWIAALAGADADRSVRWIGGAVLLVLLVLFAFGTRNAWSPVVRRYELDIDKRAGDRSRLRVMVASDLHLGTIVGNRHIRRLLEQAERIRPDLILLAGDVLDDDLGPFLRKDMKSVLGRLRAPLGVYAVLGNHEYYGGHIDRYVEVMREIGIPVLRDEVVELEGGRIVIAGRKDKTAETADPEGRLPLEELLRDVDPQTPILLMDHQPYGLDRAEACGVDVMVSGHTHRGQLAPNHLITRRLFELDWGYKRKGRLHAVVSSGFGTWGPPLRIGSRSEVIQLDIRFQG</sequence>
<feature type="transmembrane region" description="Helical" evidence="1">
    <location>
        <begin position="39"/>
        <end position="57"/>
    </location>
</feature>
<dbReference type="RefSeq" id="WP_246068210.1">
    <property type="nucleotide sequence ID" value="NZ_JBHTGQ010000006.1"/>
</dbReference>
<dbReference type="PANTHER" id="PTHR31302">
    <property type="entry name" value="TRANSMEMBRANE PROTEIN WITH METALLOPHOSPHOESTERASE DOMAIN-RELATED"/>
    <property type="match status" value="1"/>
</dbReference>
<comment type="caution">
    <text evidence="3">The sequence shown here is derived from an EMBL/GenBank/DDBJ whole genome shotgun (WGS) entry which is preliminary data.</text>
</comment>
<feature type="transmembrane region" description="Helical" evidence="1">
    <location>
        <begin position="113"/>
        <end position="130"/>
    </location>
</feature>
<dbReference type="InterPro" id="IPR029052">
    <property type="entry name" value="Metallo-depent_PP-like"/>
</dbReference>
<feature type="transmembrane region" description="Helical" evidence="1">
    <location>
        <begin position="78"/>
        <end position="101"/>
    </location>
</feature>
<dbReference type="Gene3D" id="3.60.21.10">
    <property type="match status" value="1"/>
</dbReference>
<protein>
    <submittedName>
        <fullName evidence="3">Metallophosphoesterase</fullName>
    </submittedName>
</protein>
<evidence type="ECO:0000256" key="1">
    <source>
        <dbReference type="SAM" id="Phobius"/>
    </source>
</evidence>
<accession>A0ABW2V0C7</accession>
<proteinExistence type="predicted"/>
<evidence type="ECO:0000259" key="2">
    <source>
        <dbReference type="Pfam" id="PF00149"/>
    </source>
</evidence>